<dbReference type="Proteomes" id="UP000054560">
    <property type="component" value="Unassembled WGS sequence"/>
</dbReference>
<accession>A0A0L0G656</accession>
<evidence type="ECO:0000256" key="1">
    <source>
        <dbReference type="SAM" id="Phobius"/>
    </source>
</evidence>
<keyword evidence="3" id="KW-1185">Reference proteome</keyword>
<dbReference type="EMBL" id="KQ241760">
    <property type="protein sequence ID" value="KNC84497.1"/>
    <property type="molecule type" value="Genomic_DNA"/>
</dbReference>
<reference evidence="2 3" key="1">
    <citation type="submission" date="2011-02" db="EMBL/GenBank/DDBJ databases">
        <title>The Genome Sequence of Sphaeroforma arctica JP610.</title>
        <authorList>
            <consortium name="The Broad Institute Genome Sequencing Platform"/>
            <person name="Russ C."/>
            <person name="Cuomo C."/>
            <person name="Young S.K."/>
            <person name="Zeng Q."/>
            <person name="Gargeya S."/>
            <person name="Alvarado L."/>
            <person name="Berlin A."/>
            <person name="Chapman S.B."/>
            <person name="Chen Z."/>
            <person name="Freedman E."/>
            <person name="Gellesch M."/>
            <person name="Goldberg J."/>
            <person name="Griggs A."/>
            <person name="Gujja S."/>
            <person name="Heilman E."/>
            <person name="Heiman D."/>
            <person name="Howarth C."/>
            <person name="Mehta T."/>
            <person name="Neiman D."/>
            <person name="Pearson M."/>
            <person name="Roberts A."/>
            <person name="Saif S."/>
            <person name="Shea T."/>
            <person name="Shenoy N."/>
            <person name="Sisk P."/>
            <person name="Stolte C."/>
            <person name="Sykes S."/>
            <person name="White J."/>
            <person name="Yandava C."/>
            <person name="Burger G."/>
            <person name="Gray M.W."/>
            <person name="Holland P.W.H."/>
            <person name="King N."/>
            <person name="Lang F.B.F."/>
            <person name="Roger A.J."/>
            <person name="Ruiz-Trillo I."/>
            <person name="Haas B."/>
            <person name="Nusbaum C."/>
            <person name="Birren B."/>
        </authorList>
    </citation>
    <scope>NUCLEOTIDE SEQUENCE [LARGE SCALE GENOMIC DNA]</scope>
    <source>
        <strain evidence="2 3">JP610</strain>
    </source>
</reference>
<protein>
    <submittedName>
        <fullName evidence="2">Uncharacterized protein</fullName>
    </submittedName>
</protein>
<evidence type="ECO:0000313" key="2">
    <source>
        <dbReference type="EMBL" id="KNC84497.1"/>
    </source>
</evidence>
<organism evidence="2 3">
    <name type="scientific">Sphaeroforma arctica JP610</name>
    <dbReference type="NCBI Taxonomy" id="667725"/>
    <lineage>
        <taxon>Eukaryota</taxon>
        <taxon>Ichthyosporea</taxon>
        <taxon>Ichthyophonida</taxon>
        <taxon>Sphaeroforma</taxon>
    </lineage>
</organism>
<dbReference type="GeneID" id="25903775"/>
<keyword evidence="1" id="KW-0472">Membrane</keyword>
<evidence type="ECO:0000313" key="3">
    <source>
        <dbReference type="Proteomes" id="UP000054560"/>
    </source>
</evidence>
<proteinExistence type="predicted"/>
<sequence>MTCDDITITASFKASDRSATDVEMYNRFEKEEPMPRFKHRGRYCWGGMPLWELIIIALFIVICVVVAIMVPVLFITVGSAVAQSGVENTIITIDSQSIVYWGQNYQESCSASGVCPMNATETDNSPTCTGTAQLVPNMLIMNQTLTFSNVPLEGTLQAGQYQFWYTLENEGNSTTPPTNESAVILIGDLMVPQLSLHGVKDGSVTIEDIPMTLTIQDPSFFSTFAAIKIAPGGKGLWLRQSGNSIIEVDIVGTRMYYHVTVATWMFATNLLQCDGPLSAIPSMSTGCPCKNTCISWP</sequence>
<feature type="transmembrane region" description="Helical" evidence="1">
    <location>
        <begin position="50"/>
        <end position="74"/>
    </location>
</feature>
<keyword evidence="1" id="KW-0812">Transmembrane</keyword>
<name>A0A0L0G656_9EUKA</name>
<dbReference type="AlphaFoldDB" id="A0A0L0G656"/>
<gene>
    <name evidence="2" type="ORF">SARC_03271</name>
</gene>
<dbReference type="RefSeq" id="XP_014158399.1">
    <property type="nucleotide sequence ID" value="XM_014302924.1"/>
</dbReference>
<keyword evidence="1" id="KW-1133">Transmembrane helix</keyword>